<accession>A0A7G9T7V3</accession>
<evidence type="ECO:0000256" key="5">
    <source>
        <dbReference type="ARBA" id="ARBA00023136"/>
    </source>
</evidence>
<dbReference type="AlphaFoldDB" id="A0A7G9T7V3"/>
<dbReference type="RefSeq" id="WP_187572044.1">
    <property type="nucleotide sequence ID" value="NZ_CP060731.1"/>
</dbReference>
<gene>
    <name evidence="7" type="ORF">IAE60_09315</name>
</gene>
<reference evidence="7 8" key="1">
    <citation type="submission" date="2020-08" db="EMBL/GenBank/DDBJ databases">
        <title>Streptomycin Non-resistant strain, P. mexicana.</title>
        <authorList>
            <person name="Ganesh-Kumar S."/>
            <person name="Zhe T."/>
            <person name="Yu Z."/>
            <person name="Min Y."/>
        </authorList>
    </citation>
    <scope>NUCLEOTIDE SEQUENCE [LARGE SCALE GENOMIC DNA]</scope>
    <source>
        <strain evidence="7 8">GTZY2</strain>
    </source>
</reference>
<dbReference type="PANTHER" id="PTHR23427">
    <property type="entry name" value="SURFEIT LOCUS PROTEIN"/>
    <property type="match status" value="1"/>
</dbReference>
<organism evidence="7 8">
    <name type="scientific">Pseudoxanthomonas mexicana</name>
    <dbReference type="NCBI Taxonomy" id="128785"/>
    <lineage>
        <taxon>Bacteria</taxon>
        <taxon>Pseudomonadati</taxon>
        <taxon>Pseudomonadota</taxon>
        <taxon>Gammaproteobacteria</taxon>
        <taxon>Lysobacterales</taxon>
        <taxon>Lysobacteraceae</taxon>
        <taxon>Pseudoxanthomonas</taxon>
    </lineage>
</organism>
<evidence type="ECO:0000256" key="1">
    <source>
        <dbReference type="ARBA" id="ARBA00004370"/>
    </source>
</evidence>
<dbReference type="Proteomes" id="UP000515838">
    <property type="component" value="Chromosome"/>
</dbReference>
<dbReference type="InterPro" id="IPR045214">
    <property type="entry name" value="Surf1/Surf4"/>
</dbReference>
<name>A0A7G9T7V3_PSEMX</name>
<comment type="subcellular location">
    <subcellularLocation>
        <location evidence="6">Cell membrane</location>
        <topology evidence="6">Multi-pass membrane protein</topology>
    </subcellularLocation>
    <subcellularLocation>
        <location evidence="1">Membrane</location>
    </subcellularLocation>
</comment>
<dbReference type="PANTHER" id="PTHR23427:SF2">
    <property type="entry name" value="SURFEIT LOCUS PROTEIN 1"/>
    <property type="match status" value="1"/>
</dbReference>
<keyword evidence="5 6" id="KW-0472">Membrane</keyword>
<comment type="similarity">
    <text evidence="2 6">Belongs to the SURF1 family.</text>
</comment>
<dbReference type="GO" id="GO:0005886">
    <property type="term" value="C:plasma membrane"/>
    <property type="evidence" value="ECO:0007669"/>
    <property type="project" value="UniProtKB-SubCell"/>
</dbReference>
<keyword evidence="6" id="KW-1003">Cell membrane</keyword>
<feature type="transmembrane region" description="Helical" evidence="6">
    <location>
        <begin position="12"/>
        <end position="35"/>
    </location>
</feature>
<dbReference type="Pfam" id="PF02104">
    <property type="entry name" value="SURF1"/>
    <property type="match status" value="1"/>
</dbReference>
<evidence type="ECO:0000256" key="2">
    <source>
        <dbReference type="ARBA" id="ARBA00007165"/>
    </source>
</evidence>
<dbReference type="InterPro" id="IPR002994">
    <property type="entry name" value="Surf1/Shy1"/>
</dbReference>
<evidence type="ECO:0000256" key="4">
    <source>
        <dbReference type="ARBA" id="ARBA00022989"/>
    </source>
</evidence>
<dbReference type="EMBL" id="CP060731">
    <property type="protein sequence ID" value="QNN76178.1"/>
    <property type="molecule type" value="Genomic_DNA"/>
</dbReference>
<proteinExistence type="inferred from homology"/>
<evidence type="ECO:0000256" key="3">
    <source>
        <dbReference type="ARBA" id="ARBA00022692"/>
    </source>
</evidence>
<dbReference type="GeneID" id="81471165"/>
<evidence type="ECO:0000256" key="6">
    <source>
        <dbReference type="RuleBase" id="RU363076"/>
    </source>
</evidence>
<sequence>MTDAAATPPPRARWRVAFAALLVFAFCGFVVLGVWQLQRMAWKHDLIARVDARIHAAAVPAPSRVQWPAITEADHGYRRIRVAGHFLQDRLVRTQAVTELGGGFWLLQPLQADNGDYVLVNRGFVPAGATASRAPRGRVVVEGLLRISEPKGGFLRRNVPEQDRWYSRDVIAIARRQELPPARVAPFFIDADAEPGFRGWPRGGMTVVKFRDPHLSYALTWFGMALLTLVAAGVLVASERRLRDDRRRHSSQDTHVLPPG</sequence>
<keyword evidence="3 6" id="KW-0812">Transmembrane</keyword>
<protein>
    <recommendedName>
        <fullName evidence="6">SURF1-like protein</fullName>
    </recommendedName>
</protein>
<dbReference type="PROSITE" id="PS50895">
    <property type="entry name" value="SURF1"/>
    <property type="match status" value="1"/>
</dbReference>
<evidence type="ECO:0000313" key="8">
    <source>
        <dbReference type="Proteomes" id="UP000515838"/>
    </source>
</evidence>
<dbReference type="CDD" id="cd06662">
    <property type="entry name" value="SURF1"/>
    <property type="match status" value="1"/>
</dbReference>
<keyword evidence="4 6" id="KW-1133">Transmembrane helix</keyword>
<feature type="transmembrane region" description="Helical" evidence="6">
    <location>
        <begin position="215"/>
        <end position="238"/>
    </location>
</feature>
<evidence type="ECO:0000313" key="7">
    <source>
        <dbReference type="EMBL" id="QNN76178.1"/>
    </source>
</evidence>